<dbReference type="PANTHER" id="PTHR12558:SF10">
    <property type="entry name" value="CELL DIVISION CYCLE PROTEIN 23 HOMOLOG"/>
    <property type="match status" value="1"/>
</dbReference>
<feature type="domain" description="Cdc23" evidence="9">
    <location>
        <begin position="10"/>
        <end position="250"/>
    </location>
</feature>
<proteinExistence type="predicted"/>
<feature type="repeat" description="TPR" evidence="7">
    <location>
        <begin position="243"/>
        <end position="276"/>
    </location>
</feature>
<evidence type="ECO:0000256" key="6">
    <source>
        <dbReference type="ARBA" id="ARBA00023306"/>
    </source>
</evidence>
<dbReference type="InterPro" id="IPR011990">
    <property type="entry name" value="TPR-like_helical_dom_sf"/>
</dbReference>
<evidence type="ECO:0000256" key="7">
    <source>
        <dbReference type="PROSITE-ProRule" id="PRU00339"/>
    </source>
</evidence>
<feature type="repeat" description="TPR" evidence="7">
    <location>
        <begin position="311"/>
        <end position="344"/>
    </location>
</feature>
<keyword evidence="4" id="KW-0833">Ubl conjugation pathway</keyword>
<feature type="repeat" description="TPR" evidence="7">
    <location>
        <begin position="345"/>
        <end position="378"/>
    </location>
</feature>
<dbReference type="SMART" id="SM00028">
    <property type="entry name" value="TPR"/>
    <property type="match status" value="6"/>
</dbReference>
<dbReference type="Pfam" id="PF04049">
    <property type="entry name" value="ANAPC8"/>
    <property type="match status" value="1"/>
</dbReference>
<dbReference type="InterPro" id="IPR007192">
    <property type="entry name" value="APC8"/>
</dbReference>
<dbReference type="PANTHER" id="PTHR12558">
    <property type="entry name" value="CELL DIVISION CYCLE 16,23,27"/>
    <property type="match status" value="1"/>
</dbReference>
<dbReference type="Gene3D" id="1.25.40.10">
    <property type="entry name" value="Tetratricopeptide repeat domain"/>
    <property type="match status" value="2"/>
</dbReference>
<evidence type="ECO:0000256" key="8">
    <source>
        <dbReference type="SAM" id="Coils"/>
    </source>
</evidence>
<evidence type="ECO:0000256" key="5">
    <source>
        <dbReference type="ARBA" id="ARBA00022803"/>
    </source>
</evidence>
<dbReference type="GO" id="GO:0016567">
    <property type="term" value="P:protein ubiquitination"/>
    <property type="evidence" value="ECO:0007669"/>
    <property type="project" value="TreeGrafter"/>
</dbReference>
<evidence type="ECO:0000256" key="1">
    <source>
        <dbReference type="ARBA" id="ARBA00022618"/>
    </source>
</evidence>
<evidence type="ECO:0000256" key="4">
    <source>
        <dbReference type="ARBA" id="ARBA00022786"/>
    </source>
</evidence>
<keyword evidence="8" id="KW-0175">Coiled coil</keyword>
<dbReference type="GO" id="GO:0045842">
    <property type="term" value="P:positive regulation of mitotic metaphase/anaphase transition"/>
    <property type="evidence" value="ECO:0007669"/>
    <property type="project" value="TreeGrafter"/>
</dbReference>
<dbReference type="GO" id="GO:0005680">
    <property type="term" value="C:anaphase-promoting complex"/>
    <property type="evidence" value="ECO:0007669"/>
    <property type="project" value="InterPro"/>
</dbReference>
<name>A0A6G1S8K8_9ACAR</name>
<evidence type="ECO:0000256" key="2">
    <source>
        <dbReference type="ARBA" id="ARBA00022737"/>
    </source>
</evidence>
<dbReference type="Pfam" id="PF13181">
    <property type="entry name" value="TPR_8"/>
    <property type="match status" value="1"/>
</dbReference>
<feature type="coiled-coil region" evidence="8">
    <location>
        <begin position="121"/>
        <end position="148"/>
    </location>
</feature>
<evidence type="ECO:0000259" key="9">
    <source>
        <dbReference type="Pfam" id="PF04049"/>
    </source>
</evidence>
<dbReference type="Pfam" id="PF13414">
    <property type="entry name" value="TPR_11"/>
    <property type="match status" value="1"/>
</dbReference>
<dbReference type="GO" id="GO:0051301">
    <property type="term" value="P:cell division"/>
    <property type="evidence" value="ECO:0007669"/>
    <property type="project" value="UniProtKB-KW"/>
</dbReference>
<dbReference type="EMBL" id="GGYP01001790">
    <property type="protein sequence ID" value="MDE46561.1"/>
    <property type="molecule type" value="Transcribed_RNA"/>
</dbReference>
<protein>
    <submittedName>
        <fullName evidence="10">Cell division cycle protein 23</fullName>
    </submittedName>
</protein>
<organism evidence="10">
    <name type="scientific">Aceria tosichella</name>
    <name type="common">wheat curl mite</name>
    <dbReference type="NCBI Taxonomy" id="561515"/>
    <lineage>
        <taxon>Eukaryota</taxon>
        <taxon>Metazoa</taxon>
        <taxon>Ecdysozoa</taxon>
        <taxon>Arthropoda</taxon>
        <taxon>Chelicerata</taxon>
        <taxon>Arachnida</taxon>
        <taxon>Acari</taxon>
        <taxon>Acariformes</taxon>
        <taxon>Trombidiformes</taxon>
        <taxon>Prostigmata</taxon>
        <taxon>Eupodina</taxon>
        <taxon>Eriophyoidea</taxon>
        <taxon>Eriophyidae</taxon>
        <taxon>Eriophyinae</taxon>
        <taxon>Aceriini</taxon>
        <taxon>Aceria</taxon>
    </lineage>
</organism>
<dbReference type="SUPFAM" id="SSF48452">
    <property type="entry name" value="TPR-like"/>
    <property type="match status" value="3"/>
</dbReference>
<accession>A0A6G1S8K8</accession>
<evidence type="ECO:0000313" key="10">
    <source>
        <dbReference type="EMBL" id="MDE46561.1"/>
    </source>
</evidence>
<sequence length="473" mass="55059">MMDPTIISVDLMACYRHCEMRGFTKASEWACSLMSSLTDQSTLKLPPKLATDLTIDLERFNNRVYKRAKNLFYLGQYKRAAFYLKDTKQDNDEHRCLYYHVQFMAIEADRLNMGAESESVSNTIKLNLQKVNDVLAELERDLKKLRPDSWILLLYSKLLLKLNRVDAARENLLSAIKLEPLNWPAWDLLAPLIVDKHHLKTINLPEHWLKWFFLGGVHMKLQMFEEAYDLYSSVISKVFPDSPFVISQMALAQNELRDIEAAVDNFKRVRQLDPYRLDDMDSYSNALYVSQRRYELASLAHTANDIEPFRYETCFCLANFYSLRAQHDKAAIYFARALKLDPTNVSAWILMGHEFMEMKKTEDAIKAYRSAINLDRTDPRAWYGLGQLYEILKLPNISLDNYLEAHKLKPNDTRITIALAETFEKLEWLDQAVTYYKRAGDAGLSKLAPLLDKLGRHEEAFLVYQQLDECPMQ</sequence>
<dbReference type="GO" id="GO:0031145">
    <property type="term" value="P:anaphase-promoting complex-dependent catabolic process"/>
    <property type="evidence" value="ECO:0007669"/>
    <property type="project" value="TreeGrafter"/>
</dbReference>
<dbReference type="InterPro" id="IPR019734">
    <property type="entry name" value="TPR_rpt"/>
</dbReference>
<evidence type="ECO:0000256" key="3">
    <source>
        <dbReference type="ARBA" id="ARBA00022776"/>
    </source>
</evidence>
<keyword evidence="2" id="KW-0677">Repeat</keyword>
<keyword evidence="5 7" id="KW-0802">TPR repeat</keyword>
<keyword evidence="6" id="KW-0131">Cell cycle</keyword>
<dbReference type="PROSITE" id="PS50005">
    <property type="entry name" value="TPR"/>
    <property type="match status" value="4"/>
</dbReference>
<keyword evidence="3" id="KW-0498">Mitosis</keyword>
<feature type="repeat" description="TPR" evidence="7">
    <location>
        <begin position="379"/>
        <end position="412"/>
    </location>
</feature>
<gene>
    <name evidence="10" type="primary">CDC23_0</name>
    <name evidence="10" type="ORF">g.7325</name>
</gene>
<keyword evidence="1 10" id="KW-0132">Cell division</keyword>
<reference evidence="10" key="1">
    <citation type="submission" date="2018-10" db="EMBL/GenBank/DDBJ databases">
        <title>Transcriptome assembly of Aceria tosichella (Wheat curl mite) Type 2.</title>
        <authorList>
            <person name="Scully E.D."/>
            <person name="Geib S.M."/>
            <person name="Palmer N.A."/>
            <person name="Gupta A.K."/>
            <person name="Sarath G."/>
            <person name="Tatineni S."/>
        </authorList>
    </citation>
    <scope>NUCLEOTIDE SEQUENCE</scope>
    <source>
        <strain evidence="10">LincolnNE</strain>
    </source>
</reference>
<dbReference type="AlphaFoldDB" id="A0A6G1S8K8"/>